<dbReference type="PANTHER" id="PTHR45649:SF5">
    <property type="entry name" value="GABA TRANSPORTER (EUROFUNG)-RELATED"/>
    <property type="match status" value="1"/>
</dbReference>
<comment type="subcellular location">
    <subcellularLocation>
        <location evidence="1">Membrane</location>
        <topology evidence="1">Multi-pass membrane protein</topology>
    </subcellularLocation>
</comment>
<dbReference type="AlphaFoldDB" id="A0A5M3Z8N1"/>
<evidence type="ECO:0000256" key="2">
    <source>
        <dbReference type="ARBA" id="ARBA00022448"/>
    </source>
</evidence>
<evidence type="ECO:0000256" key="5">
    <source>
        <dbReference type="ARBA" id="ARBA00023136"/>
    </source>
</evidence>
<sequence length="367" mass="39992">MIQGLLVLNYETYNFQRWHGTILYWGLIGLGAIVNIWGSRLISLVESASFLIHILAFIGNFVAIWVCSPARHSASFVFTFFQNNTGWANNGVPWCIGMLSSCYVLVGYDGAIHMGEEMLHPETSIPHCMLGSIAINGVLGFAFLLALLFCMGDMQTALKSSTGFPFLEIFKNATGSAGASSAMAAPIISIAGLAAVPLMASTARMAWSLARDKALPFAGYLSKVNPRSQLPTRAVLATSVVMVLLGLINIASTTAFNAIISLAVFGLHVSYWVPVVFMLWRRLATPELLTYGPWKLGRLGVATNIISLIYLTYTSVFMVFPPYQPVTAVNMNYASLIFGAVLIFSGVYWVYKGRKVYEGPQVGLHVM</sequence>
<dbReference type="PIRSF" id="PIRSF006060">
    <property type="entry name" value="AA_transporter"/>
    <property type="match status" value="1"/>
</dbReference>
<protein>
    <submittedName>
        <fullName evidence="6">GABA permease</fullName>
    </submittedName>
</protein>
<accession>A0A5M3Z8N1</accession>
<dbReference type="PANTHER" id="PTHR45649">
    <property type="entry name" value="AMINO-ACID PERMEASE BAT1"/>
    <property type="match status" value="1"/>
</dbReference>
<evidence type="ECO:0000256" key="1">
    <source>
        <dbReference type="ARBA" id="ARBA00004141"/>
    </source>
</evidence>
<evidence type="ECO:0000256" key="3">
    <source>
        <dbReference type="ARBA" id="ARBA00022692"/>
    </source>
</evidence>
<dbReference type="InterPro" id="IPR002293">
    <property type="entry name" value="AA/rel_permease1"/>
</dbReference>
<dbReference type="GO" id="GO:0016020">
    <property type="term" value="C:membrane"/>
    <property type="evidence" value="ECO:0007669"/>
    <property type="project" value="UniProtKB-SubCell"/>
</dbReference>
<dbReference type="VEuPathDB" id="FungiDB:ATEG_07849"/>
<gene>
    <name evidence="6" type="ORF">ATEIFO6365_0009047400</name>
</gene>
<dbReference type="EMBL" id="BLJY01000009">
    <property type="protein sequence ID" value="GFF19111.1"/>
    <property type="molecule type" value="Genomic_DNA"/>
</dbReference>
<organism evidence="6 7">
    <name type="scientific">Aspergillus terreus</name>
    <dbReference type="NCBI Taxonomy" id="33178"/>
    <lineage>
        <taxon>Eukaryota</taxon>
        <taxon>Fungi</taxon>
        <taxon>Dikarya</taxon>
        <taxon>Ascomycota</taxon>
        <taxon>Pezizomycotina</taxon>
        <taxon>Eurotiomycetes</taxon>
        <taxon>Eurotiomycetidae</taxon>
        <taxon>Eurotiales</taxon>
        <taxon>Aspergillaceae</taxon>
        <taxon>Aspergillus</taxon>
        <taxon>Aspergillus subgen. Circumdati</taxon>
    </lineage>
</organism>
<dbReference type="Gene3D" id="1.20.1740.10">
    <property type="entry name" value="Amino acid/polyamine transporter I"/>
    <property type="match status" value="1"/>
</dbReference>
<keyword evidence="3" id="KW-0812">Transmembrane</keyword>
<comment type="caution">
    <text evidence="6">The sequence shown here is derived from an EMBL/GenBank/DDBJ whole genome shotgun (WGS) entry which is preliminary data.</text>
</comment>
<dbReference type="Pfam" id="PF13520">
    <property type="entry name" value="AA_permease_2"/>
    <property type="match status" value="1"/>
</dbReference>
<evidence type="ECO:0000313" key="6">
    <source>
        <dbReference type="EMBL" id="GFF19111.1"/>
    </source>
</evidence>
<dbReference type="OrthoDB" id="3257095at2759"/>
<evidence type="ECO:0000256" key="4">
    <source>
        <dbReference type="ARBA" id="ARBA00022989"/>
    </source>
</evidence>
<keyword evidence="4" id="KW-1133">Transmembrane helix</keyword>
<name>A0A5M3Z8N1_ASPTE</name>
<reference evidence="6 7" key="1">
    <citation type="submission" date="2020-01" db="EMBL/GenBank/DDBJ databases">
        <title>Aspergillus terreus IFO 6365 whole genome shotgun sequence.</title>
        <authorList>
            <person name="Kanamasa S."/>
            <person name="Takahashi H."/>
        </authorList>
    </citation>
    <scope>NUCLEOTIDE SEQUENCE [LARGE SCALE GENOMIC DNA]</scope>
    <source>
        <strain evidence="6 7">IFO 6365</strain>
    </source>
</reference>
<evidence type="ECO:0000313" key="7">
    <source>
        <dbReference type="Proteomes" id="UP000452235"/>
    </source>
</evidence>
<keyword evidence="2" id="KW-0813">Transport</keyword>
<proteinExistence type="predicted"/>
<dbReference type="Proteomes" id="UP000452235">
    <property type="component" value="Unassembled WGS sequence"/>
</dbReference>
<dbReference type="GO" id="GO:0022857">
    <property type="term" value="F:transmembrane transporter activity"/>
    <property type="evidence" value="ECO:0007669"/>
    <property type="project" value="InterPro"/>
</dbReference>
<keyword evidence="7" id="KW-1185">Reference proteome</keyword>
<keyword evidence="5" id="KW-0472">Membrane</keyword>